<dbReference type="InterPro" id="IPR024134">
    <property type="entry name" value="SOD_Cu/Zn_/chaperone"/>
</dbReference>
<protein>
    <recommendedName>
        <fullName evidence="1">Superoxide dismutase copper/zinc binding domain-containing protein</fullName>
    </recommendedName>
</protein>
<dbReference type="PROSITE" id="PS00332">
    <property type="entry name" value="SOD_CU_ZN_2"/>
    <property type="match status" value="1"/>
</dbReference>
<organism evidence="2">
    <name type="scientific">viral metagenome</name>
    <dbReference type="NCBI Taxonomy" id="1070528"/>
    <lineage>
        <taxon>unclassified sequences</taxon>
        <taxon>metagenomes</taxon>
        <taxon>organismal metagenomes</taxon>
    </lineage>
</organism>
<dbReference type="InterPro" id="IPR036423">
    <property type="entry name" value="SOD-like_Cu/Zn_dom_sf"/>
</dbReference>
<dbReference type="SUPFAM" id="SSF49329">
    <property type="entry name" value="Cu,Zn superoxide dismutase-like"/>
    <property type="match status" value="1"/>
</dbReference>
<dbReference type="PRINTS" id="PR00068">
    <property type="entry name" value="CUZNDISMTASE"/>
</dbReference>
<dbReference type="PROSITE" id="PS00087">
    <property type="entry name" value="SOD_CU_ZN_1"/>
    <property type="match status" value="1"/>
</dbReference>
<evidence type="ECO:0000313" key="2">
    <source>
        <dbReference type="EMBL" id="QHU11859.1"/>
    </source>
</evidence>
<dbReference type="Gene3D" id="2.60.40.200">
    <property type="entry name" value="Superoxide dismutase, copper/zinc binding domain"/>
    <property type="match status" value="1"/>
</dbReference>
<dbReference type="PANTHER" id="PTHR10003">
    <property type="entry name" value="SUPEROXIDE DISMUTASE CU-ZN -RELATED"/>
    <property type="match status" value="1"/>
</dbReference>
<dbReference type="InterPro" id="IPR001424">
    <property type="entry name" value="SOD_Cu_Zn_dom"/>
</dbReference>
<dbReference type="AlphaFoldDB" id="A0A6C0K2A2"/>
<sequence length="204" mass="22485">MSSAIAFFDGRTNDSGITGTVTFHPNHEMEIRLAGFEPHSTHAIHIHEYGDLTGGCDTLGSHFNPTGVQHGSDTHMHQGDHHHGDLMNNITADKYGAVQLRYHSPYLTPSMVAGRSVVLHYYEDDLGLKGILVQDPQAGGLPDIRYYREMNFKELSELCNERKYKIQGGRSTESMIQKLEEESLKTGNAGGRMACAVIGLSKSV</sequence>
<name>A0A6C0K2A2_9ZZZZ</name>
<accession>A0A6C0K2A2</accession>
<feature type="domain" description="Superoxide dismutase copper/zinc binding" evidence="1">
    <location>
        <begin position="18"/>
        <end position="129"/>
    </location>
</feature>
<dbReference type="EMBL" id="MN740791">
    <property type="protein sequence ID" value="QHU11859.1"/>
    <property type="molecule type" value="Genomic_DNA"/>
</dbReference>
<reference evidence="2" key="1">
    <citation type="journal article" date="2020" name="Nature">
        <title>Giant virus diversity and host interactions through global metagenomics.</title>
        <authorList>
            <person name="Schulz F."/>
            <person name="Roux S."/>
            <person name="Paez-Espino D."/>
            <person name="Jungbluth S."/>
            <person name="Walsh D.A."/>
            <person name="Denef V.J."/>
            <person name="McMahon K.D."/>
            <person name="Konstantinidis K.T."/>
            <person name="Eloe-Fadrosh E.A."/>
            <person name="Kyrpides N.C."/>
            <person name="Woyke T."/>
        </authorList>
    </citation>
    <scope>NUCLEOTIDE SEQUENCE</scope>
    <source>
        <strain evidence="2">GVMAG-S-1101169-75</strain>
    </source>
</reference>
<proteinExistence type="predicted"/>
<dbReference type="Pfam" id="PF00080">
    <property type="entry name" value="Sod_Cu"/>
    <property type="match status" value="1"/>
</dbReference>
<dbReference type="GO" id="GO:0006801">
    <property type="term" value="P:superoxide metabolic process"/>
    <property type="evidence" value="ECO:0007669"/>
    <property type="project" value="InterPro"/>
</dbReference>
<evidence type="ECO:0000259" key="1">
    <source>
        <dbReference type="Pfam" id="PF00080"/>
    </source>
</evidence>
<dbReference type="InterPro" id="IPR018152">
    <property type="entry name" value="SOD_Cu/Zn_BS"/>
</dbReference>
<dbReference type="GO" id="GO:0005507">
    <property type="term" value="F:copper ion binding"/>
    <property type="evidence" value="ECO:0007669"/>
    <property type="project" value="InterPro"/>
</dbReference>